<dbReference type="Proteomes" id="UP001359559">
    <property type="component" value="Unassembled WGS sequence"/>
</dbReference>
<sequence>MVMVVGWLYDGLRFAVGCWRKVVWVGEGYSGDRWRKRMVRVEDGDMGKKPKASGLHWEIGTQAAIIKRSKNKILALKDDFNNWLYDDLGIKNIISLYFNKLFNEEAVMSNLQNTSIHGARLSPEEAITVSITPSIDEIKNALLSMGNFKNPGNIKGINKV</sequence>
<keyword evidence="2" id="KW-1185">Reference proteome</keyword>
<dbReference type="EMBL" id="JAYKXN010000003">
    <property type="protein sequence ID" value="KAK7301954.1"/>
    <property type="molecule type" value="Genomic_DNA"/>
</dbReference>
<accession>A0AAN9PLA7</accession>
<protein>
    <submittedName>
        <fullName evidence="1">Uncharacterized protein</fullName>
    </submittedName>
</protein>
<comment type="caution">
    <text evidence="1">The sequence shown here is derived from an EMBL/GenBank/DDBJ whole genome shotgun (WGS) entry which is preliminary data.</text>
</comment>
<gene>
    <name evidence="1" type="ORF">RJT34_12831</name>
</gene>
<name>A0AAN9PLA7_CLITE</name>
<reference evidence="1 2" key="1">
    <citation type="submission" date="2024-01" db="EMBL/GenBank/DDBJ databases">
        <title>The genomes of 5 underutilized Papilionoideae crops provide insights into root nodulation and disease resistance.</title>
        <authorList>
            <person name="Yuan L."/>
        </authorList>
    </citation>
    <scope>NUCLEOTIDE SEQUENCE [LARGE SCALE GENOMIC DNA]</scope>
    <source>
        <strain evidence="1">LY-2023</strain>
        <tissue evidence="1">Leaf</tissue>
    </source>
</reference>
<proteinExistence type="predicted"/>
<evidence type="ECO:0000313" key="2">
    <source>
        <dbReference type="Proteomes" id="UP001359559"/>
    </source>
</evidence>
<organism evidence="1 2">
    <name type="scientific">Clitoria ternatea</name>
    <name type="common">Butterfly pea</name>
    <dbReference type="NCBI Taxonomy" id="43366"/>
    <lineage>
        <taxon>Eukaryota</taxon>
        <taxon>Viridiplantae</taxon>
        <taxon>Streptophyta</taxon>
        <taxon>Embryophyta</taxon>
        <taxon>Tracheophyta</taxon>
        <taxon>Spermatophyta</taxon>
        <taxon>Magnoliopsida</taxon>
        <taxon>eudicotyledons</taxon>
        <taxon>Gunneridae</taxon>
        <taxon>Pentapetalae</taxon>
        <taxon>rosids</taxon>
        <taxon>fabids</taxon>
        <taxon>Fabales</taxon>
        <taxon>Fabaceae</taxon>
        <taxon>Papilionoideae</taxon>
        <taxon>50 kb inversion clade</taxon>
        <taxon>NPAAA clade</taxon>
        <taxon>indigoferoid/millettioid clade</taxon>
        <taxon>Phaseoleae</taxon>
        <taxon>Clitoria</taxon>
    </lineage>
</organism>
<evidence type="ECO:0000313" key="1">
    <source>
        <dbReference type="EMBL" id="KAK7301954.1"/>
    </source>
</evidence>
<dbReference type="AlphaFoldDB" id="A0AAN9PLA7"/>